<dbReference type="GO" id="GO:0016052">
    <property type="term" value="P:carbohydrate catabolic process"/>
    <property type="evidence" value="ECO:0007669"/>
    <property type="project" value="InterPro"/>
</dbReference>
<evidence type="ECO:0000313" key="10">
    <source>
        <dbReference type="Proteomes" id="UP000054874"/>
    </source>
</evidence>
<evidence type="ECO:0000256" key="3">
    <source>
        <dbReference type="ARBA" id="ARBA00022801"/>
    </source>
</evidence>
<organism evidence="9 10">
    <name type="scientific">Acetivibrio ethanolgignens</name>
    <dbReference type="NCBI Taxonomy" id="290052"/>
    <lineage>
        <taxon>Bacteria</taxon>
        <taxon>Bacillati</taxon>
        <taxon>Bacillota</taxon>
        <taxon>Clostridia</taxon>
        <taxon>Eubacteriales</taxon>
        <taxon>Oscillospiraceae</taxon>
        <taxon>Acetivibrio</taxon>
    </lineage>
</organism>
<evidence type="ECO:0000259" key="8">
    <source>
        <dbReference type="Pfam" id="PF16875"/>
    </source>
</evidence>
<dbReference type="InterPro" id="IPR013785">
    <property type="entry name" value="Aldolase_TIM"/>
</dbReference>
<name>A0A0V8QDD7_9FIRM</name>
<dbReference type="Gene3D" id="3.20.20.70">
    <property type="entry name" value="Aldolase class I"/>
    <property type="match status" value="1"/>
</dbReference>
<dbReference type="InterPro" id="IPR031705">
    <property type="entry name" value="Glyco_hydro_36_C"/>
</dbReference>
<sequence length="731" mass="82796">MSIVYDEKHKTLSLHTKNTTYQIGIGSYNFLLHYYYGARVEGSLSYLLSFADRGFSANPYDAGSDRTFSMDVLPQEYPCYGTGDYRTAGFHMKDKNGIYGCDLRYRSHKIIEGKYAIPGLPAVYAEKNESQTLELMLADERAGVEVILQYGVLEELDVITRAASIKNIGSSEIFITKACSGSLDFLYGDYDILHFHGRHGMERNLERIPVIRGKQVFGSNRGTSSHQHNPFVILAERETTEDKGDCYGMSLLYSGNFCCETEGDQYGQTRTVMGLASEFLEYKLKPEDVFYTPELAMSYTNCGLTQLSQNYHRLIREHICRGQYRSSPRPVLINNWEATYFDFTGKKIVEIAKQAAELGVEMLVLDDGWFGSRNTDNSGLGDWFVNEEKMGGSLSEVVKTVNDLGMKFGLWIEPEMVNEDSELYRNHPDWAFVIPGRKPVRGRNQLVLDFSRKEVVNYIFEAIAKVLDASNIEYIKMDMNRSITDVYTATEGRQNQGTILYHYVLGVYEFLERMIKRYPSMLIEGCSGGGGRFDAGMLYYTPQIWCSDNTDAIERLTIQHGTSFGYPISAVGSHVSAVPNEQTGRRTNILTRGVVAMAGTFGYELDLNLISEEEKEFVKQQIKDYKRFWSLINQGLYYRLTSPLNYPEFMAWEFVALDGREALLNVVTLATHCNGAPNYIRMKGLLPEGIYELEGTGRSYSGSALMNGGVLVPFMTDEYQAWQAHFVLKGK</sequence>
<dbReference type="EMBL" id="LNAM01000167">
    <property type="protein sequence ID" value="KSV58551.1"/>
    <property type="molecule type" value="Genomic_DNA"/>
</dbReference>
<dbReference type="CDD" id="cd14791">
    <property type="entry name" value="GH36"/>
    <property type="match status" value="1"/>
</dbReference>
<dbReference type="PANTHER" id="PTHR43053">
    <property type="entry name" value="GLYCOSIDASE FAMILY 31"/>
    <property type="match status" value="1"/>
</dbReference>
<dbReference type="InterPro" id="IPR002252">
    <property type="entry name" value="Glyco_hydro_36"/>
</dbReference>
<reference evidence="9 10" key="1">
    <citation type="submission" date="2015-11" db="EMBL/GenBank/DDBJ databases">
        <title>Butyribacter intestini gen. nov., sp. nov., a butyric acid-producing bacterium of the family Lachnospiraceae isolated from the human faeces.</title>
        <authorList>
            <person name="Zou Y."/>
            <person name="Xue W."/>
            <person name="Luo G."/>
            <person name="Lv M."/>
        </authorList>
    </citation>
    <scope>NUCLEOTIDE SEQUENCE [LARGE SCALE GENOMIC DNA]</scope>
    <source>
        <strain evidence="9 10">ACET-33324</strain>
    </source>
</reference>
<dbReference type="EC" id="3.2.1.22" evidence="2 5"/>
<protein>
    <recommendedName>
        <fullName evidence="2 5">Alpha-galactosidase</fullName>
        <ecNumber evidence="2 5">3.2.1.22</ecNumber>
    </recommendedName>
</protein>
<dbReference type="InterPro" id="IPR017853">
    <property type="entry name" value="GH"/>
</dbReference>
<dbReference type="OrthoDB" id="9758822at2"/>
<accession>A0A0V8QDD7</accession>
<dbReference type="RefSeq" id="WP_058353211.1">
    <property type="nucleotide sequence ID" value="NZ_CABMMD010000167.1"/>
</dbReference>
<keyword evidence="3 5" id="KW-0378">Hydrolase</keyword>
<evidence type="ECO:0000256" key="2">
    <source>
        <dbReference type="ARBA" id="ARBA00012755"/>
    </source>
</evidence>
<feature type="domain" description="Glycosyl hydrolase family 36 C-terminal" evidence="7">
    <location>
        <begin position="650"/>
        <end position="726"/>
    </location>
</feature>
<dbReference type="FunFam" id="3.20.20.70:FF:000118">
    <property type="entry name" value="Alpha-galactosidase"/>
    <property type="match status" value="1"/>
</dbReference>
<dbReference type="Pfam" id="PF02065">
    <property type="entry name" value="Melibiase"/>
    <property type="match status" value="1"/>
</dbReference>
<dbReference type="SUPFAM" id="SSF51445">
    <property type="entry name" value="(Trans)glycosidases"/>
    <property type="match status" value="1"/>
</dbReference>
<comment type="similarity">
    <text evidence="5">Belongs to the glycosyl hydrolase.</text>
</comment>
<dbReference type="Pfam" id="PF16875">
    <property type="entry name" value="Glyco_hydro_36N"/>
    <property type="match status" value="1"/>
</dbReference>
<dbReference type="PRINTS" id="PR00743">
    <property type="entry name" value="GLHYDRLASE36"/>
</dbReference>
<evidence type="ECO:0000256" key="1">
    <source>
        <dbReference type="ARBA" id="ARBA00001255"/>
    </source>
</evidence>
<dbReference type="AlphaFoldDB" id="A0A0V8QDD7"/>
<evidence type="ECO:0000256" key="5">
    <source>
        <dbReference type="PIRNR" id="PIRNR005536"/>
    </source>
</evidence>
<evidence type="ECO:0000259" key="7">
    <source>
        <dbReference type="Pfam" id="PF16874"/>
    </source>
</evidence>
<dbReference type="InterPro" id="IPR031704">
    <property type="entry name" value="Glyco_hydro_36_N"/>
</dbReference>
<proteinExistence type="inferred from homology"/>
<dbReference type="GO" id="GO:0004557">
    <property type="term" value="F:alpha-galactosidase activity"/>
    <property type="evidence" value="ECO:0007669"/>
    <property type="project" value="UniProtKB-UniRule"/>
</dbReference>
<evidence type="ECO:0000256" key="4">
    <source>
        <dbReference type="ARBA" id="ARBA00023295"/>
    </source>
</evidence>
<keyword evidence="4 5" id="KW-0326">Glycosidase</keyword>
<comment type="caution">
    <text evidence="9">The sequence shown here is derived from an EMBL/GenBank/DDBJ whole genome shotgun (WGS) entry which is preliminary data.</text>
</comment>
<dbReference type="Gene3D" id="2.60.40.1180">
    <property type="entry name" value="Golgi alpha-mannosidase II"/>
    <property type="match status" value="1"/>
</dbReference>
<dbReference type="PROSITE" id="PS00512">
    <property type="entry name" value="ALPHA_GALACTOSIDASE"/>
    <property type="match status" value="1"/>
</dbReference>
<dbReference type="PIRSF" id="PIRSF005536">
    <property type="entry name" value="Agal"/>
    <property type="match status" value="1"/>
</dbReference>
<evidence type="ECO:0000313" key="9">
    <source>
        <dbReference type="EMBL" id="KSV58551.1"/>
    </source>
</evidence>
<dbReference type="STRING" id="290052.ASU35_12370"/>
<comment type="catalytic activity">
    <reaction evidence="1 5">
        <text>Hydrolysis of terminal, non-reducing alpha-D-galactose residues in alpha-D-galactosides, including galactose oligosaccharides, galactomannans and galactolipids.</text>
        <dbReference type="EC" id="3.2.1.22"/>
    </reaction>
</comment>
<dbReference type="InterPro" id="IPR013780">
    <property type="entry name" value="Glyco_hydro_b"/>
</dbReference>
<feature type="domain" description="Glycosyl hydrolase family 36 N-terminal" evidence="8">
    <location>
        <begin position="30"/>
        <end position="285"/>
    </location>
</feature>
<dbReference type="InterPro" id="IPR038417">
    <property type="entry name" value="Alpga-gal_N_sf"/>
</dbReference>
<dbReference type="Proteomes" id="UP000054874">
    <property type="component" value="Unassembled WGS sequence"/>
</dbReference>
<dbReference type="Pfam" id="PF16874">
    <property type="entry name" value="Glyco_hydro_36C"/>
    <property type="match status" value="1"/>
</dbReference>
<dbReference type="Gene3D" id="2.70.98.60">
    <property type="entry name" value="alpha-galactosidase from lactobacil brevis"/>
    <property type="match status" value="1"/>
</dbReference>
<evidence type="ECO:0000256" key="6">
    <source>
        <dbReference type="PIRSR" id="PIRSR005536-1"/>
    </source>
</evidence>
<feature type="active site" description="Proton donor" evidence="6">
    <location>
        <position position="548"/>
    </location>
</feature>
<dbReference type="InterPro" id="IPR050985">
    <property type="entry name" value="Alpha-glycosidase_related"/>
</dbReference>
<keyword evidence="10" id="KW-1185">Reference proteome</keyword>
<dbReference type="InterPro" id="IPR000111">
    <property type="entry name" value="Glyco_hydro_27/36_CS"/>
</dbReference>
<gene>
    <name evidence="9" type="ORF">ASU35_12370</name>
</gene>
<dbReference type="PANTHER" id="PTHR43053:SF3">
    <property type="entry name" value="ALPHA-GALACTOSIDASE C-RELATED"/>
    <property type="match status" value="1"/>
</dbReference>
<feature type="active site" description="Nucleophile" evidence="6">
    <location>
        <position position="478"/>
    </location>
</feature>